<dbReference type="AlphaFoldDB" id="A0A098LDT9"/>
<evidence type="ECO:0000313" key="3">
    <source>
        <dbReference type="Proteomes" id="UP000030185"/>
    </source>
</evidence>
<dbReference type="EMBL" id="BBLT01000003">
    <property type="protein sequence ID" value="GAL84627.1"/>
    <property type="molecule type" value="Genomic_DNA"/>
</dbReference>
<accession>A0A098LDT9</accession>
<dbReference type="eggNOG" id="COG2319">
    <property type="taxonomic scope" value="Bacteria"/>
</dbReference>
<dbReference type="STRING" id="153721.MYP_1855"/>
<protein>
    <submittedName>
        <fullName evidence="2">WD-40 repeat protein</fullName>
    </submittedName>
</protein>
<proteinExistence type="predicted"/>
<dbReference type="RefSeq" id="WP_045461812.1">
    <property type="nucleotide sequence ID" value="NZ_BBLT01000003.1"/>
</dbReference>
<comment type="caution">
    <text evidence="2">The sequence shown here is derived from an EMBL/GenBank/DDBJ whole genome shotgun (WGS) entry which is preliminary data.</text>
</comment>
<name>A0A098LDT9_9BACT</name>
<sequence length="431" mass="49807">MKKVVRNWYLLLLLAFLGWAGVFYYLVKKETPVIIGPFEKVNVPYETFEIYGEEGGEFISQRGTKIIIPAKAFVDKNGELINDRVLIKYRQLDNAADIFLSGLPMNYDSTGERLLETAEVIEIKAFVRNKPVFLAAGSKIDLKYTASAPLTSDYGFYHFDTENLLWQYSNDYSKEKLTAFEVGDEKYVSSVRMRKEDLFLFDLEIDQDDYPELKDFKDLKWAYIGNNDKIDPRKNSWAFKVLWTKTQLKLIDHGNKIYQLVLSNNEGRSFKTLITPYREELLQNQVEYIAAGKVKGNKTSKLEEKSIKYNLSLNQTGAWNIARKRLKEEEQIYLSTLKFSNPSLRVSEKEVYLLDMEFNTVRKISGKAAQKVSIKPSSNLIVISVDGENQISFDKISEIKSGPITGVLEFYLMQCEETIKSYNHFHKLLTM</sequence>
<dbReference type="OrthoDB" id="1488726at2"/>
<gene>
    <name evidence="2" type="ORF">MYP_1855</name>
</gene>
<keyword evidence="1" id="KW-0472">Membrane</keyword>
<dbReference type="Proteomes" id="UP000030185">
    <property type="component" value="Unassembled WGS sequence"/>
</dbReference>
<reference evidence="2 3" key="1">
    <citation type="submission" date="2014-09" db="EMBL/GenBank/DDBJ databases">
        <title>Sporocytophaga myxococcoides PG-01 genome sequencing.</title>
        <authorList>
            <person name="Liu L."/>
            <person name="Gao P.J."/>
            <person name="Chen G.J."/>
            <person name="Wang L.S."/>
        </authorList>
    </citation>
    <scope>NUCLEOTIDE SEQUENCE [LARGE SCALE GENOMIC DNA]</scope>
    <source>
        <strain evidence="2 3">PG-01</strain>
    </source>
</reference>
<organism evidence="2 3">
    <name type="scientific">Sporocytophaga myxococcoides</name>
    <dbReference type="NCBI Taxonomy" id="153721"/>
    <lineage>
        <taxon>Bacteria</taxon>
        <taxon>Pseudomonadati</taxon>
        <taxon>Bacteroidota</taxon>
        <taxon>Cytophagia</taxon>
        <taxon>Cytophagales</taxon>
        <taxon>Cytophagaceae</taxon>
        <taxon>Sporocytophaga</taxon>
    </lineage>
</organism>
<keyword evidence="1" id="KW-0812">Transmembrane</keyword>
<evidence type="ECO:0000313" key="2">
    <source>
        <dbReference type="EMBL" id="GAL84627.1"/>
    </source>
</evidence>
<feature type="transmembrane region" description="Helical" evidence="1">
    <location>
        <begin position="7"/>
        <end position="27"/>
    </location>
</feature>
<evidence type="ECO:0000256" key="1">
    <source>
        <dbReference type="SAM" id="Phobius"/>
    </source>
</evidence>
<keyword evidence="3" id="KW-1185">Reference proteome</keyword>
<keyword evidence="1" id="KW-1133">Transmembrane helix</keyword>